<dbReference type="Pfam" id="PF01243">
    <property type="entry name" value="PNPOx_N"/>
    <property type="match status" value="1"/>
</dbReference>
<evidence type="ECO:0000259" key="1">
    <source>
        <dbReference type="Pfam" id="PF01243"/>
    </source>
</evidence>
<evidence type="ECO:0000313" key="3">
    <source>
        <dbReference type="Proteomes" id="UP000023067"/>
    </source>
</evidence>
<keyword evidence="3" id="KW-1185">Reference proteome</keyword>
<reference evidence="2 3" key="1">
    <citation type="submission" date="2014-02" db="EMBL/GenBank/DDBJ databases">
        <title>Genome sequence of Brachybacterium phenoliresistens strain W13A50.</title>
        <authorList>
            <person name="Wang X."/>
        </authorList>
    </citation>
    <scope>NUCLEOTIDE SEQUENCE [LARGE SCALE GENOMIC DNA]</scope>
    <source>
        <strain evidence="2 3">W13A50</strain>
    </source>
</reference>
<gene>
    <name evidence="2" type="ORF">BF93_10015</name>
</gene>
<dbReference type="Proteomes" id="UP000023067">
    <property type="component" value="Unassembled WGS sequence"/>
</dbReference>
<name>Z9JPR5_9MICO</name>
<comment type="caution">
    <text evidence="2">The sequence shown here is derived from an EMBL/GenBank/DDBJ whole genome shotgun (WGS) entry which is preliminary data.</text>
</comment>
<dbReference type="STRING" id="396014.BF93_10015"/>
<dbReference type="HOGENOM" id="CLU_054794_1_1_11"/>
<dbReference type="OrthoDB" id="115989at2"/>
<dbReference type="EMBL" id="JDYK01000026">
    <property type="protein sequence ID" value="EWS79747.1"/>
    <property type="molecule type" value="Genomic_DNA"/>
</dbReference>
<dbReference type="eggNOG" id="COG3576">
    <property type="taxonomic scope" value="Bacteria"/>
</dbReference>
<sequence length="181" mass="20177">MATQHPELTARLTAFIERQPMFFVATAARDGRVNVSPKGLDSFRVLSPTQVMFLNGTGSGNETAAHLLDTPRMTVMFCSYEREPLILRLYGTARAVHPGDPDWEERCSAFPPMRGARNIFVLDIDLVQTSCGYGVPLMEFGAQRELMDSWAAKKGEEGIHRYWAEKNLESIDGFPTGLPLP</sequence>
<dbReference type="Gene3D" id="2.30.110.10">
    <property type="entry name" value="Electron Transport, Fmn-binding Protein, Chain A"/>
    <property type="match status" value="1"/>
</dbReference>
<dbReference type="PANTHER" id="PTHR39336:SF1">
    <property type="entry name" value="PYRIDOXAMINE PHOSPHATE OXIDASE FAMILY PROTEIN (AFU_ORTHOLOGUE AFUA_6G11440)"/>
    <property type="match status" value="1"/>
</dbReference>
<dbReference type="PANTHER" id="PTHR39336">
    <property type="entry name" value="PYRIDOXAMINE PHOSPHATE OXIDASE FAMILY PROTEIN (AFU_ORTHOLOGUE AFUA_6G11440)"/>
    <property type="match status" value="1"/>
</dbReference>
<feature type="domain" description="Pyridoxamine 5'-phosphate oxidase N-terminal" evidence="1">
    <location>
        <begin position="9"/>
        <end position="131"/>
    </location>
</feature>
<dbReference type="SUPFAM" id="SSF50475">
    <property type="entry name" value="FMN-binding split barrel"/>
    <property type="match status" value="1"/>
</dbReference>
<dbReference type="InterPro" id="IPR011576">
    <property type="entry name" value="Pyridox_Oxase_N"/>
</dbReference>
<dbReference type="PATRIC" id="fig|396014.3.peg.3496"/>
<dbReference type="AlphaFoldDB" id="Z9JPR5"/>
<accession>Z9JPR5</accession>
<dbReference type="InterPro" id="IPR012349">
    <property type="entry name" value="Split_barrel_FMN-bd"/>
</dbReference>
<proteinExistence type="predicted"/>
<dbReference type="RefSeq" id="WP_038374427.1">
    <property type="nucleotide sequence ID" value="NZ_BAAAOW010000001.1"/>
</dbReference>
<evidence type="ECO:0000313" key="2">
    <source>
        <dbReference type="EMBL" id="EWS79747.1"/>
    </source>
</evidence>
<organism evidence="2 3">
    <name type="scientific">Brachybacterium phenoliresistens</name>
    <dbReference type="NCBI Taxonomy" id="396014"/>
    <lineage>
        <taxon>Bacteria</taxon>
        <taxon>Bacillati</taxon>
        <taxon>Actinomycetota</taxon>
        <taxon>Actinomycetes</taxon>
        <taxon>Micrococcales</taxon>
        <taxon>Dermabacteraceae</taxon>
        <taxon>Brachybacterium</taxon>
    </lineage>
</organism>
<protein>
    <submittedName>
        <fullName evidence="2">Pyridoxamine 5'-phosphate oxidase</fullName>
    </submittedName>
</protein>